<dbReference type="PROSITE" id="PS01050">
    <property type="entry name" value="YJEF_C_2"/>
    <property type="match status" value="1"/>
</dbReference>
<proteinExistence type="inferred from homology"/>
<protein>
    <recommendedName>
        <fullName evidence="6">ADP-dependent (S)-NAD(P)H-hydrate dehydratase</fullName>
        <ecNumber evidence="6">4.2.1.136</ecNumber>
    </recommendedName>
    <alternativeName>
        <fullName evidence="6">ADP-dependent NAD(P)HX dehydratase</fullName>
    </alternativeName>
</protein>
<dbReference type="GO" id="GO:0005524">
    <property type="term" value="F:ATP binding"/>
    <property type="evidence" value="ECO:0007669"/>
    <property type="project" value="UniProtKB-KW"/>
</dbReference>
<evidence type="ECO:0000256" key="2">
    <source>
        <dbReference type="ARBA" id="ARBA00022840"/>
    </source>
</evidence>
<feature type="binding site" evidence="6">
    <location>
        <position position="167"/>
    </location>
    <ligand>
        <name>(6S)-NADPHX</name>
        <dbReference type="ChEBI" id="CHEBI:64076"/>
    </ligand>
</feature>
<dbReference type="GO" id="GO:0110051">
    <property type="term" value="P:metabolite repair"/>
    <property type="evidence" value="ECO:0007669"/>
    <property type="project" value="TreeGrafter"/>
</dbReference>
<reference evidence="8" key="2">
    <citation type="journal article" date="2021" name="PeerJ">
        <title>Extensive microbial diversity within the chicken gut microbiome revealed by metagenomics and culture.</title>
        <authorList>
            <person name="Gilroy R."/>
            <person name="Ravi A."/>
            <person name="Getino M."/>
            <person name="Pursley I."/>
            <person name="Horton D.L."/>
            <person name="Alikhan N.F."/>
            <person name="Baker D."/>
            <person name="Gharbi K."/>
            <person name="Hall N."/>
            <person name="Watson M."/>
            <person name="Adriaenssens E.M."/>
            <person name="Foster-Nyarko E."/>
            <person name="Jarju S."/>
            <person name="Secka A."/>
            <person name="Antonio M."/>
            <person name="Oren A."/>
            <person name="Chaudhuri R.R."/>
            <person name="La Ragione R."/>
            <person name="Hildebrand F."/>
            <person name="Pallen M.J."/>
        </authorList>
    </citation>
    <scope>NUCLEOTIDE SEQUENCE</scope>
    <source>
        <strain evidence="8">CHK195-26880</strain>
    </source>
</reference>
<comment type="cofactor">
    <cofactor evidence="6">
        <name>Mg(2+)</name>
        <dbReference type="ChEBI" id="CHEBI:18420"/>
    </cofactor>
</comment>
<accession>A0A9D1GCN3</accession>
<evidence type="ECO:0000256" key="4">
    <source>
        <dbReference type="ARBA" id="ARBA00023027"/>
    </source>
</evidence>
<gene>
    <name evidence="6" type="primary">nnrD</name>
    <name evidence="8" type="ORF">IAB59_04575</name>
</gene>
<feature type="binding site" evidence="6">
    <location>
        <position position="115"/>
    </location>
    <ligand>
        <name>(6S)-NADPHX</name>
        <dbReference type="ChEBI" id="CHEBI:64076"/>
    </ligand>
</feature>
<dbReference type="HAMAP" id="MF_01965">
    <property type="entry name" value="NADHX_dehydratase"/>
    <property type="match status" value="1"/>
</dbReference>
<organism evidence="8 9">
    <name type="scientific">Candidatus Onthousia faecipullorum</name>
    <dbReference type="NCBI Taxonomy" id="2840887"/>
    <lineage>
        <taxon>Bacteria</taxon>
        <taxon>Bacillati</taxon>
        <taxon>Bacillota</taxon>
        <taxon>Bacilli</taxon>
        <taxon>Candidatus Onthousia</taxon>
    </lineage>
</organism>
<feature type="binding site" evidence="6">
    <location>
        <position position="233"/>
    </location>
    <ligand>
        <name>(6S)-NADPHX</name>
        <dbReference type="ChEBI" id="CHEBI:64076"/>
    </ligand>
</feature>
<keyword evidence="5 6" id="KW-0456">Lyase</keyword>
<evidence type="ECO:0000256" key="1">
    <source>
        <dbReference type="ARBA" id="ARBA00022741"/>
    </source>
</evidence>
<dbReference type="NCBIfam" id="TIGR00196">
    <property type="entry name" value="yjeF_cterm"/>
    <property type="match status" value="1"/>
</dbReference>
<dbReference type="SUPFAM" id="SSF53613">
    <property type="entry name" value="Ribokinase-like"/>
    <property type="match status" value="1"/>
</dbReference>
<comment type="caution">
    <text evidence="8">The sequence shown here is derived from an EMBL/GenBank/DDBJ whole genome shotgun (WGS) entry which is preliminary data.</text>
</comment>
<dbReference type="PANTHER" id="PTHR12592:SF0">
    <property type="entry name" value="ATP-DEPENDENT (S)-NAD(P)H-HYDRATE DEHYDRATASE"/>
    <property type="match status" value="1"/>
</dbReference>
<comment type="catalytic activity">
    <reaction evidence="6">
        <text>(6S)-NADHX + ADP = AMP + phosphate + NADH + H(+)</text>
        <dbReference type="Rhea" id="RHEA:32223"/>
        <dbReference type="ChEBI" id="CHEBI:15378"/>
        <dbReference type="ChEBI" id="CHEBI:43474"/>
        <dbReference type="ChEBI" id="CHEBI:57945"/>
        <dbReference type="ChEBI" id="CHEBI:64074"/>
        <dbReference type="ChEBI" id="CHEBI:456215"/>
        <dbReference type="ChEBI" id="CHEBI:456216"/>
        <dbReference type="EC" id="4.2.1.136"/>
    </reaction>
</comment>
<dbReference type="AlphaFoldDB" id="A0A9D1GCN3"/>
<dbReference type="InterPro" id="IPR029056">
    <property type="entry name" value="Ribokinase-like"/>
</dbReference>
<keyword evidence="1 6" id="KW-0547">Nucleotide-binding</keyword>
<keyword evidence="3 6" id="KW-0521">NADP</keyword>
<evidence type="ECO:0000313" key="8">
    <source>
        <dbReference type="EMBL" id="HIT37729.1"/>
    </source>
</evidence>
<evidence type="ECO:0000256" key="3">
    <source>
        <dbReference type="ARBA" id="ARBA00022857"/>
    </source>
</evidence>
<comment type="caution">
    <text evidence="6">Lacks conserved residue(s) required for the propagation of feature annotation.</text>
</comment>
<dbReference type="InterPro" id="IPR000631">
    <property type="entry name" value="CARKD"/>
</dbReference>
<evidence type="ECO:0000256" key="6">
    <source>
        <dbReference type="HAMAP-Rule" id="MF_01965"/>
    </source>
</evidence>
<evidence type="ECO:0000259" key="7">
    <source>
        <dbReference type="PROSITE" id="PS51383"/>
    </source>
</evidence>
<evidence type="ECO:0000313" key="9">
    <source>
        <dbReference type="Proteomes" id="UP000886833"/>
    </source>
</evidence>
<evidence type="ECO:0000256" key="5">
    <source>
        <dbReference type="ARBA" id="ARBA00023239"/>
    </source>
</evidence>
<dbReference type="CDD" id="cd01171">
    <property type="entry name" value="YXKO-related"/>
    <property type="match status" value="1"/>
</dbReference>
<dbReference type="InterPro" id="IPR017953">
    <property type="entry name" value="Carbohydrate_kinase_pred_CS"/>
</dbReference>
<dbReference type="GO" id="GO:0046496">
    <property type="term" value="P:nicotinamide nucleotide metabolic process"/>
    <property type="evidence" value="ECO:0007669"/>
    <property type="project" value="UniProtKB-UniRule"/>
</dbReference>
<dbReference type="PROSITE" id="PS51383">
    <property type="entry name" value="YJEF_C_3"/>
    <property type="match status" value="1"/>
</dbReference>
<dbReference type="EMBL" id="DVKQ01000059">
    <property type="protein sequence ID" value="HIT37729.1"/>
    <property type="molecule type" value="Genomic_DNA"/>
</dbReference>
<comment type="function">
    <text evidence="6">Catalyzes the dehydration of the S-form of NAD(P)HX at the expense of ADP, which is converted to AMP. Together with NAD(P)HX epimerase, which catalyzes the epimerization of the S- and R-forms, the enzyme allows the repair of both epimers of NAD(P)HX, a damaged form of NAD(P)H that is a result of enzymatic or heat-dependent hydration.</text>
</comment>
<sequence length="295" mass="32414">MRKIDNNTYEIEISDLKFLLKERNIDSNKGDFGKAGIYGGSVEYSGALKLSYLSLTALRSGCGISRVLVKKEVLPLLGPNILEQTLCILPDYDDNFYDKLEESIKDLDSLSFGMGLGSDDYLEEILKFLIRNYRGNLIIDADGLNTLSRMDLNILKNRKCNILLTPHLKEFSRLCKKDIKEIKRDSLYLVKEFATTYNITIILKGHTTIITAGNTTYLVKTGCAGMSSAGSGDVLSGILAGLLAYLNFSLLTISLGVLINGIAGCLAEEDNTDISMIASDTINNIGNAIKVIRES</sequence>
<name>A0A9D1GCN3_9FIRM</name>
<comment type="similarity">
    <text evidence="6">Belongs to the NnrD/CARKD family.</text>
</comment>
<dbReference type="PANTHER" id="PTHR12592">
    <property type="entry name" value="ATP-DEPENDENT (S)-NAD(P)H-HYDRATE DEHYDRATASE FAMILY MEMBER"/>
    <property type="match status" value="1"/>
</dbReference>
<comment type="subunit">
    <text evidence="6">Homotetramer.</text>
</comment>
<dbReference type="EC" id="4.2.1.136" evidence="6"/>
<reference evidence="8" key="1">
    <citation type="submission" date="2020-10" db="EMBL/GenBank/DDBJ databases">
        <authorList>
            <person name="Gilroy R."/>
        </authorList>
    </citation>
    <scope>NUCLEOTIDE SEQUENCE</scope>
    <source>
        <strain evidence="8">CHK195-26880</strain>
    </source>
</reference>
<dbReference type="Proteomes" id="UP000886833">
    <property type="component" value="Unassembled WGS sequence"/>
</dbReference>
<dbReference type="Pfam" id="PF01256">
    <property type="entry name" value="Carb_kinase"/>
    <property type="match status" value="1"/>
</dbReference>
<comment type="catalytic activity">
    <reaction evidence="6">
        <text>(6S)-NADPHX + ADP = AMP + phosphate + NADPH + H(+)</text>
        <dbReference type="Rhea" id="RHEA:32235"/>
        <dbReference type="ChEBI" id="CHEBI:15378"/>
        <dbReference type="ChEBI" id="CHEBI:43474"/>
        <dbReference type="ChEBI" id="CHEBI:57783"/>
        <dbReference type="ChEBI" id="CHEBI:64076"/>
        <dbReference type="ChEBI" id="CHEBI:456215"/>
        <dbReference type="ChEBI" id="CHEBI:456216"/>
        <dbReference type="EC" id="4.2.1.136"/>
    </reaction>
</comment>
<feature type="domain" description="YjeF C-terminal" evidence="7">
    <location>
        <begin position="12"/>
        <end position="292"/>
    </location>
</feature>
<keyword evidence="2 6" id="KW-0067">ATP-binding</keyword>
<keyword evidence="4 6" id="KW-0520">NAD</keyword>
<dbReference type="GO" id="GO:0052855">
    <property type="term" value="F:ADP-dependent NAD(P)H-hydrate dehydratase activity"/>
    <property type="evidence" value="ECO:0007669"/>
    <property type="project" value="UniProtKB-UniRule"/>
</dbReference>
<feature type="binding site" evidence="6">
    <location>
        <position position="232"/>
    </location>
    <ligand>
        <name>AMP</name>
        <dbReference type="ChEBI" id="CHEBI:456215"/>
    </ligand>
</feature>
<dbReference type="Gene3D" id="3.40.1190.20">
    <property type="match status" value="1"/>
</dbReference>
<feature type="binding site" evidence="6">
    <location>
        <begin position="204"/>
        <end position="208"/>
    </location>
    <ligand>
        <name>AMP</name>
        <dbReference type="ChEBI" id="CHEBI:456215"/>
    </ligand>
</feature>